<feature type="domain" description="BTB" evidence="1">
    <location>
        <begin position="1"/>
        <end position="68"/>
    </location>
</feature>
<gene>
    <name evidence="2" type="ORF">BU16DRAFT_437218</name>
</gene>
<feature type="non-terminal residue" evidence="2">
    <location>
        <position position="155"/>
    </location>
</feature>
<evidence type="ECO:0000313" key="3">
    <source>
        <dbReference type="Proteomes" id="UP000799750"/>
    </source>
</evidence>
<evidence type="ECO:0000313" key="2">
    <source>
        <dbReference type="EMBL" id="KAF2501378.1"/>
    </source>
</evidence>
<dbReference type="Proteomes" id="UP000799750">
    <property type="component" value="Unassembled WGS sequence"/>
</dbReference>
<protein>
    <recommendedName>
        <fullName evidence="1">BTB domain-containing protein</fullName>
    </recommendedName>
</protein>
<dbReference type="PANTHER" id="PTHR47843">
    <property type="entry name" value="BTB DOMAIN-CONTAINING PROTEIN-RELATED"/>
    <property type="match status" value="1"/>
</dbReference>
<sequence>IKVLVGPEEATFHIHEGIIRSSSKFIDNAMKPGSTEFEKGGLRLADDDPESFTLYQEWLYSRQIHLEREEPIMKYLPACKAYCLGEKLMDNDFKNAVVDTIIRTTTETTVNESCFFPSVDSICVSYERTPRGSPLRQLIVDFYAYCGDEREYASD</sequence>
<dbReference type="PROSITE" id="PS50097">
    <property type="entry name" value="BTB"/>
    <property type="match status" value="1"/>
</dbReference>
<dbReference type="PANTHER" id="PTHR47843:SF2">
    <property type="entry name" value="BTB DOMAIN-CONTAINING PROTEIN"/>
    <property type="match status" value="1"/>
</dbReference>
<dbReference type="EMBL" id="MU004182">
    <property type="protein sequence ID" value="KAF2501378.1"/>
    <property type="molecule type" value="Genomic_DNA"/>
</dbReference>
<feature type="non-terminal residue" evidence="2">
    <location>
        <position position="1"/>
    </location>
</feature>
<name>A0A6A6R9F4_9PEZI</name>
<keyword evidence="3" id="KW-1185">Reference proteome</keyword>
<organism evidence="2 3">
    <name type="scientific">Lophium mytilinum</name>
    <dbReference type="NCBI Taxonomy" id="390894"/>
    <lineage>
        <taxon>Eukaryota</taxon>
        <taxon>Fungi</taxon>
        <taxon>Dikarya</taxon>
        <taxon>Ascomycota</taxon>
        <taxon>Pezizomycotina</taxon>
        <taxon>Dothideomycetes</taxon>
        <taxon>Pleosporomycetidae</taxon>
        <taxon>Mytilinidiales</taxon>
        <taxon>Mytilinidiaceae</taxon>
        <taxon>Lophium</taxon>
    </lineage>
</organism>
<dbReference type="InterPro" id="IPR000210">
    <property type="entry name" value="BTB/POZ_dom"/>
</dbReference>
<accession>A0A6A6R9F4</accession>
<evidence type="ECO:0000259" key="1">
    <source>
        <dbReference type="PROSITE" id="PS50097"/>
    </source>
</evidence>
<dbReference type="OrthoDB" id="1022638at2759"/>
<dbReference type="InterPro" id="IPR011333">
    <property type="entry name" value="SKP1/BTB/POZ_sf"/>
</dbReference>
<dbReference type="Gene3D" id="3.30.710.10">
    <property type="entry name" value="Potassium Channel Kv1.1, Chain A"/>
    <property type="match status" value="1"/>
</dbReference>
<proteinExistence type="predicted"/>
<dbReference type="AlphaFoldDB" id="A0A6A6R9F4"/>
<reference evidence="2" key="1">
    <citation type="journal article" date="2020" name="Stud. Mycol.">
        <title>101 Dothideomycetes genomes: a test case for predicting lifestyles and emergence of pathogens.</title>
        <authorList>
            <person name="Haridas S."/>
            <person name="Albert R."/>
            <person name="Binder M."/>
            <person name="Bloem J."/>
            <person name="Labutti K."/>
            <person name="Salamov A."/>
            <person name="Andreopoulos B."/>
            <person name="Baker S."/>
            <person name="Barry K."/>
            <person name="Bills G."/>
            <person name="Bluhm B."/>
            <person name="Cannon C."/>
            <person name="Castanera R."/>
            <person name="Culley D."/>
            <person name="Daum C."/>
            <person name="Ezra D."/>
            <person name="Gonzalez J."/>
            <person name="Henrissat B."/>
            <person name="Kuo A."/>
            <person name="Liang C."/>
            <person name="Lipzen A."/>
            <person name="Lutzoni F."/>
            <person name="Magnuson J."/>
            <person name="Mondo S."/>
            <person name="Nolan M."/>
            <person name="Ohm R."/>
            <person name="Pangilinan J."/>
            <person name="Park H.-J."/>
            <person name="Ramirez L."/>
            <person name="Alfaro M."/>
            <person name="Sun H."/>
            <person name="Tritt A."/>
            <person name="Yoshinaga Y."/>
            <person name="Zwiers L.-H."/>
            <person name="Turgeon B."/>
            <person name="Goodwin S."/>
            <person name="Spatafora J."/>
            <person name="Crous P."/>
            <person name="Grigoriev I."/>
        </authorList>
    </citation>
    <scope>NUCLEOTIDE SEQUENCE</scope>
    <source>
        <strain evidence="2">CBS 269.34</strain>
    </source>
</reference>